<comment type="caution">
    <text evidence="1">The sequence shown here is derived from an EMBL/GenBank/DDBJ whole genome shotgun (WGS) entry which is preliminary data.</text>
</comment>
<gene>
    <name evidence="1" type="ORF">A2627_01390</name>
</gene>
<accession>A0A1F7YIE4</accession>
<evidence type="ECO:0008006" key="3">
    <source>
        <dbReference type="Google" id="ProtNLM"/>
    </source>
</evidence>
<dbReference type="AlphaFoldDB" id="A0A1F7YIE4"/>
<evidence type="ECO:0000313" key="2">
    <source>
        <dbReference type="Proteomes" id="UP000178851"/>
    </source>
</evidence>
<protein>
    <recommendedName>
        <fullName evidence="3">DUF4258 domain-containing protein</fullName>
    </recommendedName>
</protein>
<name>A0A1F7YIE4_9BACT</name>
<dbReference type="Proteomes" id="UP000178851">
    <property type="component" value="Unassembled WGS sequence"/>
</dbReference>
<reference evidence="1 2" key="1">
    <citation type="journal article" date="2016" name="Nat. Commun.">
        <title>Thousands of microbial genomes shed light on interconnected biogeochemical processes in an aquifer system.</title>
        <authorList>
            <person name="Anantharaman K."/>
            <person name="Brown C.T."/>
            <person name="Hug L.A."/>
            <person name="Sharon I."/>
            <person name="Castelle C.J."/>
            <person name="Probst A.J."/>
            <person name="Thomas B.C."/>
            <person name="Singh A."/>
            <person name="Wilkins M.J."/>
            <person name="Karaoz U."/>
            <person name="Brodie E.L."/>
            <person name="Williams K.H."/>
            <person name="Hubbard S.S."/>
            <person name="Banfield J.F."/>
        </authorList>
    </citation>
    <scope>NUCLEOTIDE SEQUENCE [LARGE SCALE GENOMIC DNA]</scope>
</reference>
<dbReference type="EMBL" id="MGGI01000012">
    <property type="protein sequence ID" value="OGM26659.1"/>
    <property type="molecule type" value="Genomic_DNA"/>
</dbReference>
<organism evidence="1 2">
    <name type="scientific">Candidatus Woesebacteria bacterium RIFCSPHIGHO2_01_FULL_39_28</name>
    <dbReference type="NCBI Taxonomy" id="1802496"/>
    <lineage>
        <taxon>Bacteria</taxon>
        <taxon>Candidatus Woeseibacteriota</taxon>
    </lineage>
</organism>
<sequence length="82" mass="9603">MRIIYTKNALGKFLILKKHNLVFSRRKIEQVVSKPEHFDITNIPGKIIVSKSLDKTHVLQVVYKVYGDIMKIITFYPAEKEE</sequence>
<evidence type="ECO:0000313" key="1">
    <source>
        <dbReference type="EMBL" id="OGM26659.1"/>
    </source>
</evidence>
<proteinExistence type="predicted"/>